<reference evidence="2 3" key="1">
    <citation type="journal article" date="2019" name="Int. J. Syst. Evol. Microbiol.">
        <title>The Global Catalogue of Microorganisms (GCM) 10K type strain sequencing project: providing services to taxonomists for standard genome sequencing and annotation.</title>
        <authorList>
            <consortium name="The Broad Institute Genomics Platform"/>
            <consortium name="The Broad Institute Genome Sequencing Center for Infectious Disease"/>
            <person name="Wu L."/>
            <person name="Ma J."/>
        </authorList>
    </citation>
    <scope>NUCLEOTIDE SEQUENCE [LARGE SCALE GENOMIC DNA]</scope>
    <source>
        <strain evidence="2 3">JCM 14559</strain>
    </source>
</reference>
<evidence type="ECO:0000256" key="1">
    <source>
        <dbReference type="SAM" id="MobiDB-lite"/>
    </source>
</evidence>
<evidence type="ECO:0000313" key="3">
    <source>
        <dbReference type="Proteomes" id="UP001500897"/>
    </source>
</evidence>
<feature type="region of interest" description="Disordered" evidence="1">
    <location>
        <begin position="1"/>
        <end position="39"/>
    </location>
</feature>
<comment type="caution">
    <text evidence="2">The sequence shown here is derived from an EMBL/GenBank/DDBJ whole genome shotgun (WGS) entry which is preliminary data.</text>
</comment>
<evidence type="ECO:0000313" key="2">
    <source>
        <dbReference type="EMBL" id="GAA2113004.1"/>
    </source>
</evidence>
<proteinExistence type="predicted"/>
<dbReference type="Proteomes" id="UP001500897">
    <property type="component" value="Unassembled WGS sequence"/>
</dbReference>
<accession>A0ABN2XJZ3</accession>
<organism evidence="2 3">
    <name type="scientific">Kitasatospora saccharophila</name>
    <dbReference type="NCBI Taxonomy" id="407973"/>
    <lineage>
        <taxon>Bacteria</taxon>
        <taxon>Bacillati</taxon>
        <taxon>Actinomycetota</taxon>
        <taxon>Actinomycetes</taxon>
        <taxon>Kitasatosporales</taxon>
        <taxon>Streptomycetaceae</taxon>
        <taxon>Kitasatospora</taxon>
    </lineage>
</organism>
<dbReference type="EMBL" id="BAAANS010000044">
    <property type="protein sequence ID" value="GAA2113004.1"/>
    <property type="molecule type" value="Genomic_DNA"/>
</dbReference>
<gene>
    <name evidence="2" type="ORF">GCM10009759_56300</name>
</gene>
<protein>
    <submittedName>
        <fullName evidence="2">Uncharacterized protein</fullName>
    </submittedName>
</protein>
<keyword evidence="3" id="KW-1185">Reference proteome</keyword>
<sequence>MGGVVGRLAARAPDPAARRPVKPDGGAPDGVRGAPARKLTVRQENVNQLRLTKSAGWPLLKVRYTV</sequence>
<name>A0ABN2XJZ3_9ACTN</name>